<protein>
    <submittedName>
        <fullName evidence="4">Ubiquinone/menaquinone biosynthesis C-methylase UbiE</fullName>
    </submittedName>
</protein>
<dbReference type="GO" id="GO:0008168">
    <property type="term" value="F:methyltransferase activity"/>
    <property type="evidence" value="ECO:0007669"/>
    <property type="project" value="UniProtKB-KW"/>
</dbReference>
<dbReference type="PANTHER" id="PTHR43861:SF1">
    <property type="entry name" value="TRANS-ACONITATE 2-METHYLTRANSFERASE"/>
    <property type="match status" value="1"/>
</dbReference>
<comment type="caution">
    <text evidence="4">The sequence shown here is derived from an EMBL/GenBank/DDBJ whole genome shotgun (WGS) entry which is preliminary data.</text>
</comment>
<evidence type="ECO:0000256" key="2">
    <source>
        <dbReference type="ARBA" id="ARBA00022679"/>
    </source>
</evidence>
<keyword evidence="2" id="KW-0808">Transferase</keyword>
<keyword evidence="4" id="KW-0830">Ubiquinone</keyword>
<evidence type="ECO:0000259" key="3">
    <source>
        <dbReference type="Pfam" id="PF13649"/>
    </source>
</evidence>
<name>A0A841C7V2_9LACT</name>
<dbReference type="Pfam" id="PF13649">
    <property type="entry name" value="Methyltransf_25"/>
    <property type="match status" value="1"/>
</dbReference>
<dbReference type="CDD" id="cd02440">
    <property type="entry name" value="AdoMet_MTases"/>
    <property type="match status" value="1"/>
</dbReference>
<evidence type="ECO:0000313" key="5">
    <source>
        <dbReference type="Proteomes" id="UP000562464"/>
    </source>
</evidence>
<gene>
    <name evidence="4" type="ORF">HNQ37_001466</name>
</gene>
<reference evidence="4 5" key="1">
    <citation type="submission" date="2020-08" db="EMBL/GenBank/DDBJ databases">
        <title>Genomic Encyclopedia of Type Strains, Phase IV (KMG-IV): sequencing the most valuable type-strain genomes for metagenomic binning, comparative biology and taxonomic classification.</title>
        <authorList>
            <person name="Goeker M."/>
        </authorList>
    </citation>
    <scope>NUCLEOTIDE SEQUENCE [LARGE SCALE GENOMIC DNA]</scope>
    <source>
        <strain evidence="4 5">DSM 14925</strain>
    </source>
</reference>
<keyword evidence="1 4" id="KW-0489">Methyltransferase</keyword>
<keyword evidence="5" id="KW-1185">Reference proteome</keyword>
<proteinExistence type="predicted"/>
<dbReference type="SUPFAM" id="SSF53335">
    <property type="entry name" value="S-adenosyl-L-methionine-dependent methyltransferases"/>
    <property type="match status" value="1"/>
</dbReference>
<dbReference type="RefSeq" id="WP_183540741.1">
    <property type="nucleotide sequence ID" value="NZ_JACHHV010000030.1"/>
</dbReference>
<dbReference type="PANTHER" id="PTHR43861">
    <property type="entry name" value="TRANS-ACONITATE 2-METHYLTRANSFERASE-RELATED"/>
    <property type="match status" value="1"/>
</dbReference>
<evidence type="ECO:0000256" key="1">
    <source>
        <dbReference type="ARBA" id="ARBA00022603"/>
    </source>
</evidence>
<dbReference type="InterPro" id="IPR029063">
    <property type="entry name" value="SAM-dependent_MTases_sf"/>
</dbReference>
<dbReference type="EMBL" id="JACHHV010000030">
    <property type="protein sequence ID" value="MBB5888565.1"/>
    <property type="molecule type" value="Genomic_DNA"/>
</dbReference>
<evidence type="ECO:0000313" key="4">
    <source>
        <dbReference type="EMBL" id="MBB5888565.1"/>
    </source>
</evidence>
<dbReference type="GO" id="GO:0032259">
    <property type="term" value="P:methylation"/>
    <property type="evidence" value="ECO:0007669"/>
    <property type="project" value="UniProtKB-KW"/>
</dbReference>
<dbReference type="InterPro" id="IPR041698">
    <property type="entry name" value="Methyltransf_25"/>
</dbReference>
<accession>A0A841C7V2</accession>
<dbReference type="AlphaFoldDB" id="A0A841C7V2"/>
<dbReference type="Gene3D" id="2.20.25.110">
    <property type="entry name" value="S-adenosyl-L-methionine-dependent methyltransferases"/>
    <property type="match status" value="1"/>
</dbReference>
<dbReference type="Proteomes" id="UP000562464">
    <property type="component" value="Unassembled WGS sequence"/>
</dbReference>
<feature type="domain" description="Methyltransferase" evidence="3">
    <location>
        <begin position="38"/>
        <end position="133"/>
    </location>
</feature>
<dbReference type="Gene3D" id="3.40.50.150">
    <property type="entry name" value="Vaccinia Virus protein VP39"/>
    <property type="match status" value="1"/>
</dbReference>
<organism evidence="4 5">
    <name type="scientific">Lactovum miscens</name>
    <dbReference type="NCBI Taxonomy" id="190387"/>
    <lineage>
        <taxon>Bacteria</taxon>
        <taxon>Bacillati</taxon>
        <taxon>Bacillota</taxon>
        <taxon>Bacilli</taxon>
        <taxon>Lactobacillales</taxon>
        <taxon>Streptococcaceae</taxon>
        <taxon>Lactovum</taxon>
    </lineage>
</organism>
<sequence length="244" mass="28215">MTFYEDFSKVYDQVMDQSLYDDWLAFTKRHIAKSSKSIFELACGSGALSVLLAQNGYDVTALDISEDMLKLATKKAKSAGVEITWMQGDMRYLPPFAKFDVVTCYSDSLCYLSDLSEWGLAFEGVYSLLEEEGVFIFDVHSTYQIDEVFPDYSYHENEEDFAFLWDSYKGKVPHSIEHQLSFFIKEKDDQFVRKDELHVERTYESAEIVKMLNSVGFSCITLFSDFTDNSPSKDSARWFFICKK</sequence>